<feature type="transmembrane region" description="Helical" evidence="12">
    <location>
        <begin position="437"/>
        <end position="458"/>
    </location>
</feature>
<comment type="caution">
    <text evidence="13">The sequence shown here is derived from an EMBL/GenBank/DDBJ whole genome shotgun (WGS) entry which is preliminary data.</text>
</comment>
<evidence type="ECO:0000313" key="13">
    <source>
        <dbReference type="EMBL" id="KAK7499312.1"/>
    </source>
</evidence>
<keyword evidence="4" id="KW-1003">Cell membrane</keyword>
<dbReference type="GO" id="GO:0016918">
    <property type="term" value="F:retinal binding"/>
    <property type="evidence" value="ECO:0007669"/>
    <property type="project" value="UniProtKB-KW"/>
</dbReference>
<evidence type="ECO:0000313" key="14">
    <source>
        <dbReference type="Proteomes" id="UP001519460"/>
    </source>
</evidence>
<dbReference type="GO" id="GO:0005886">
    <property type="term" value="C:plasma membrane"/>
    <property type="evidence" value="ECO:0007669"/>
    <property type="project" value="UniProtKB-SubCell"/>
</dbReference>
<keyword evidence="10" id="KW-0675">Receptor</keyword>
<accession>A0ABD0LJ03</accession>
<evidence type="ECO:0000256" key="6">
    <source>
        <dbReference type="ARBA" id="ARBA00022893"/>
    </source>
</evidence>
<dbReference type="Proteomes" id="UP001519460">
    <property type="component" value="Unassembled WGS sequence"/>
</dbReference>
<evidence type="ECO:0000256" key="11">
    <source>
        <dbReference type="SAM" id="MobiDB-lite"/>
    </source>
</evidence>
<feature type="transmembrane region" description="Helical" evidence="12">
    <location>
        <begin position="154"/>
        <end position="176"/>
    </location>
</feature>
<feature type="compositionally biased region" description="Basic and acidic residues" evidence="11">
    <location>
        <begin position="594"/>
        <end position="615"/>
    </location>
</feature>
<organism evidence="13 14">
    <name type="scientific">Batillaria attramentaria</name>
    <dbReference type="NCBI Taxonomy" id="370345"/>
    <lineage>
        <taxon>Eukaryota</taxon>
        <taxon>Metazoa</taxon>
        <taxon>Spiralia</taxon>
        <taxon>Lophotrochozoa</taxon>
        <taxon>Mollusca</taxon>
        <taxon>Gastropoda</taxon>
        <taxon>Caenogastropoda</taxon>
        <taxon>Sorbeoconcha</taxon>
        <taxon>Cerithioidea</taxon>
        <taxon>Batillariidae</taxon>
        <taxon>Batillaria</taxon>
    </lineage>
</organism>
<keyword evidence="9 12" id="KW-0472">Membrane</keyword>
<feature type="transmembrane region" description="Helical" evidence="12">
    <location>
        <begin position="45"/>
        <end position="63"/>
    </location>
</feature>
<feature type="transmembrane region" description="Helical" evidence="12">
    <location>
        <begin position="288"/>
        <end position="310"/>
    </location>
</feature>
<keyword evidence="7 12" id="KW-1133">Transmembrane helix</keyword>
<evidence type="ECO:0000256" key="12">
    <source>
        <dbReference type="SAM" id="Phobius"/>
    </source>
</evidence>
<gene>
    <name evidence="13" type="ORF">BaRGS_00009572</name>
</gene>
<protein>
    <recommendedName>
        <fullName evidence="2">Receptor for retinol uptake STRA6</fullName>
    </recommendedName>
</protein>
<keyword evidence="8" id="KW-0683">Retinol-binding</keyword>
<reference evidence="13 14" key="1">
    <citation type="journal article" date="2023" name="Sci. Data">
        <title>Genome assembly of the Korean intertidal mud-creeper Batillaria attramentaria.</title>
        <authorList>
            <person name="Patra A.K."/>
            <person name="Ho P.T."/>
            <person name="Jun S."/>
            <person name="Lee S.J."/>
            <person name="Kim Y."/>
            <person name="Won Y.J."/>
        </authorList>
    </citation>
    <scope>NUCLEOTIDE SEQUENCE [LARGE SCALE GENOMIC DNA]</scope>
    <source>
        <strain evidence="13">Wonlab-2016</strain>
    </source>
</reference>
<evidence type="ECO:0000256" key="8">
    <source>
        <dbReference type="ARBA" id="ARBA00023072"/>
    </source>
</evidence>
<feature type="transmembrane region" description="Helical" evidence="12">
    <location>
        <begin position="401"/>
        <end position="425"/>
    </location>
</feature>
<feature type="transmembrane region" description="Helical" evidence="12">
    <location>
        <begin position="94"/>
        <end position="111"/>
    </location>
</feature>
<evidence type="ECO:0000256" key="1">
    <source>
        <dbReference type="ARBA" id="ARBA00004651"/>
    </source>
</evidence>
<keyword evidence="3" id="KW-0813">Transport</keyword>
<keyword evidence="6" id="KW-0845">Vitamin A</keyword>
<feature type="transmembrane region" description="Helical" evidence="12">
    <location>
        <begin position="188"/>
        <end position="208"/>
    </location>
</feature>
<evidence type="ECO:0000256" key="7">
    <source>
        <dbReference type="ARBA" id="ARBA00022989"/>
    </source>
</evidence>
<evidence type="ECO:0000256" key="2">
    <source>
        <dbReference type="ARBA" id="ARBA00014411"/>
    </source>
</evidence>
<evidence type="ECO:0000256" key="10">
    <source>
        <dbReference type="ARBA" id="ARBA00023170"/>
    </source>
</evidence>
<dbReference type="PANTHER" id="PTHR21444:SF16">
    <property type="entry name" value="RECEPTOR FOR RETINOL UPTAKE STRA6"/>
    <property type="match status" value="1"/>
</dbReference>
<sequence length="615" mass="70240">MTDTLINAISLLDVSISDLHDAFSKSNTTSNSTLSRCEPAIDHHMFYQFSLIPAILITLSLAMTKKRRTTLLWVLDGRPSLIHPFDSLTRTARVSYACAFGATVNLVYTVIRNSDYAVDYTGPDYWKIFIIIVSVFIYGMVFFPLFACLAVGSVFGYGLGALYVWMMTAIEIFRLTECDTSAEGRTLVIFRGLPMVLCLLYLSLSIPVRFIQSVGRRPLFVWQSELEDDTFQEIRSSYIGRHVTKLLKKPEIHTEDPGSRFAVVKYINVNTIWSLRYRWREGFRYPTALLSVSLVGAMVVYMFTVEWIGLSLLFERFIRLCKTAGVAVKLVMALEVFTVSLYLSTFLSMAVSFFNILHTLTNFRSNLQAMYKGDRSKFPSDSSNSVHCVGSLKYGGFQVGYIIWGFLVQNALIFIFCFVVGFLVYVTPSLLAPIFRLFSGLYFIFNYFMFFYNIFIGLSSCLLRIVKSIVIGTCLLSRLDYCVLPRQFEFLDPGFKAYVGYMHMEHAHTHPVVLVFTKLLLLRINSTFSSAQDDRFVHLAAFTDVNQNESQARRRRTVRTKWHVTYTLLRNPDLVYTRKVFNQTQNSRALATRGSEDGGHFDHVTSEEHTHVPVA</sequence>
<evidence type="ECO:0000256" key="3">
    <source>
        <dbReference type="ARBA" id="ARBA00022448"/>
    </source>
</evidence>
<feature type="transmembrane region" description="Helical" evidence="12">
    <location>
        <begin position="126"/>
        <end position="147"/>
    </location>
</feature>
<dbReference type="EMBL" id="JACVVK020000045">
    <property type="protein sequence ID" value="KAK7499312.1"/>
    <property type="molecule type" value="Genomic_DNA"/>
</dbReference>
<feature type="region of interest" description="Disordered" evidence="11">
    <location>
        <begin position="592"/>
        <end position="615"/>
    </location>
</feature>
<comment type="subcellular location">
    <subcellularLocation>
        <location evidence="1">Cell membrane</location>
        <topology evidence="1">Multi-pass membrane protein</topology>
    </subcellularLocation>
</comment>
<keyword evidence="14" id="KW-1185">Reference proteome</keyword>
<evidence type="ECO:0000256" key="4">
    <source>
        <dbReference type="ARBA" id="ARBA00022475"/>
    </source>
</evidence>
<name>A0ABD0LJ03_9CAEN</name>
<feature type="transmembrane region" description="Helical" evidence="12">
    <location>
        <begin position="330"/>
        <end position="357"/>
    </location>
</feature>
<dbReference type="PANTHER" id="PTHR21444">
    <property type="entry name" value="COILED-COIL DOMAIN-CONTAINING PROTEIN 180"/>
    <property type="match status" value="1"/>
</dbReference>
<dbReference type="AlphaFoldDB" id="A0ABD0LJ03"/>
<dbReference type="InterPro" id="IPR026612">
    <property type="entry name" value="STRA6-like"/>
</dbReference>
<dbReference type="Pfam" id="PF14752">
    <property type="entry name" value="RBP_receptor"/>
    <property type="match status" value="2"/>
</dbReference>
<evidence type="ECO:0000256" key="9">
    <source>
        <dbReference type="ARBA" id="ARBA00023136"/>
    </source>
</evidence>
<keyword evidence="5 12" id="KW-0812">Transmembrane</keyword>
<dbReference type="GO" id="GO:0019841">
    <property type="term" value="F:retinol binding"/>
    <property type="evidence" value="ECO:0007669"/>
    <property type="project" value="UniProtKB-KW"/>
</dbReference>
<evidence type="ECO:0000256" key="5">
    <source>
        <dbReference type="ARBA" id="ARBA00022692"/>
    </source>
</evidence>
<proteinExistence type="predicted"/>